<evidence type="ECO:0000256" key="1">
    <source>
        <dbReference type="ARBA" id="ARBA00000085"/>
    </source>
</evidence>
<feature type="domain" description="Histidine kinase" evidence="8">
    <location>
        <begin position="461"/>
        <end position="680"/>
    </location>
</feature>
<evidence type="ECO:0000256" key="6">
    <source>
        <dbReference type="SAM" id="Coils"/>
    </source>
</evidence>
<evidence type="ECO:0000259" key="8">
    <source>
        <dbReference type="PROSITE" id="PS50109"/>
    </source>
</evidence>
<dbReference type="InterPro" id="IPR036097">
    <property type="entry name" value="HisK_dim/P_sf"/>
</dbReference>
<dbReference type="InterPro" id="IPR035965">
    <property type="entry name" value="PAS-like_dom_sf"/>
</dbReference>
<dbReference type="InterPro" id="IPR000014">
    <property type="entry name" value="PAS"/>
</dbReference>
<comment type="caution">
    <text evidence="10">The sequence shown here is derived from an EMBL/GenBank/DDBJ whole genome shotgun (WGS) entry which is preliminary data.</text>
</comment>
<dbReference type="Pfam" id="PF02518">
    <property type="entry name" value="HATPase_c"/>
    <property type="match status" value="1"/>
</dbReference>
<dbReference type="InterPro" id="IPR003661">
    <property type="entry name" value="HisK_dim/P_dom"/>
</dbReference>
<dbReference type="PROSITE" id="PS50109">
    <property type="entry name" value="HIS_KIN"/>
    <property type="match status" value="1"/>
</dbReference>
<dbReference type="InterPro" id="IPR052162">
    <property type="entry name" value="Sensor_kinase/Photoreceptor"/>
</dbReference>
<dbReference type="Pfam" id="PF00989">
    <property type="entry name" value="PAS"/>
    <property type="match status" value="1"/>
</dbReference>
<dbReference type="FunFam" id="3.30.565.10:FF:000006">
    <property type="entry name" value="Sensor histidine kinase WalK"/>
    <property type="match status" value="1"/>
</dbReference>
<dbReference type="SUPFAM" id="SSF55874">
    <property type="entry name" value="ATPase domain of HSP90 chaperone/DNA topoisomerase II/histidine kinase"/>
    <property type="match status" value="1"/>
</dbReference>
<dbReference type="GO" id="GO:0000155">
    <property type="term" value="F:phosphorelay sensor kinase activity"/>
    <property type="evidence" value="ECO:0007669"/>
    <property type="project" value="InterPro"/>
</dbReference>
<evidence type="ECO:0000259" key="9">
    <source>
        <dbReference type="PROSITE" id="PS50112"/>
    </source>
</evidence>
<evidence type="ECO:0000256" key="5">
    <source>
        <dbReference type="ARBA" id="ARBA00022777"/>
    </source>
</evidence>
<reference evidence="10 11" key="1">
    <citation type="submission" date="2015-12" db="EMBL/GenBank/DDBJ databases">
        <title>Genome sequence of Thalassospira lucentensis MCCC 1A02072.</title>
        <authorList>
            <person name="Lu L."/>
            <person name="Lai Q."/>
            <person name="Shao Z."/>
            <person name="Qian P."/>
        </authorList>
    </citation>
    <scope>NUCLEOTIDE SEQUENCE [LARGE SCALE GENOMIC DNA]</scope>
    <source>
        <strain evidence="10 11">MCCC 1A02072</strain>
    </source>
</reference>
<dbReference type="RefSeq" id="WP_062950447.1">
    <property type="nucleotide sequence ID" value="NZ_LPVY01000005.1"/>
</dbReference>
<dbReference type="AlphaFoldDB" id="A0A154L8P0"/>
<dbReference type="CDD" id="cd00082">
    <property type="entry name" value="HisKA"/>
    <property type="match status" value="1"/>
</dbReference>
<dbReference type="SMART" id="SM00387">
    <property type="entry name" value="HATPase_c"/>
    <property type="match status" value="1"/>
</dbReference>
<dbReference type="PANTHER" id="PTHR43304:SF1">
    <property type="entry name" value="PAC DOMAIN-CONTAINING PROTEIN"/>
    <property type="match status" value="1"/>
</dbReference>
<evidence type="ECO:0000256" key="2">
    <source>
        <dbReference type="ARBA" id="ARBA00012438"/>
    </source>
</evidence>
<protein>
    <recommendedName>
        <fullName evidence="2">histidine kinase</fullName>
        <ecNumber evidence="2">2.7.13.3</ecNumber>
    </recommendedName>
</protein>
<accession>A0A154L8P0</accession>
<feature type="coiled-coil region" evidence="6">
    <location>
        <begin position="431"/>
        <end position="458"/>
    </location>
</feature>
<keyword evidence="5 10" id="KW-0418">Kinase</keyword>
<keyword evidence="7" id="KW-0472">Membrane</keyword>
<dbReference type="CDD" id="cd00130">
    <property type="entry name" value="PAS"/>
    <property type="match status" value="1"/>
</dbReference>
<dbReference type="EC" id="2.7.13.3" evidence="2"/>
<dbReference type="SMART" id="SM00091">
    <property type="entry name" value="PAS"/>
    <property type="match status" value="1"/>
</dbReference>
<dbReference type="SUPFAM" id="SSF55785">
    <property type="entry name" value="PYP-like sensor domain (PAS domain)"/>
    <property type="match status" value="1"/>
</dbReference>
<dbReference type="OrthoDB" id="7313492at2"/>
<keyword evidence="6" id="KW-0175">Coiled coil</keyword>
<evidence type="ECO:0000256" key="3">
    <source>
        <dbReference type="ARBA" id="ARBA00022553"/>
    </source>
</evidence>
<dbReference type="InterPro" id="IPR013767">
    <property type="entry name" value="PAS_fold"/>
</dbReference>
<keyword evidence="7" id="KW-1133">Transmembrane helix</keyword>
<feature type="domain" description="PAS" evidence="9">
    <location>
        <begin position="326"/>
        <end position="392"/>
    </location>
</feature>
<dbReference type="Gene3D" id="3.30.565.10">
    <property type="entry name" value="Histidine kinase-like ATPase, C-terminal domain"/>
    <property type="match status" value="1"/>
</dbReference>
<evidence type="ECO:0000256" key="7">
    <source>
        <dbReference type="SAM" id="Phobius"/>
    </source>
</evidence>
<keyword evidence="3" id="KW-0597">Phosphoprotein</keyword>
<feature type="transmembrane region" description="Helical" evidence="7">
    <location>
        <begin position="21"/>
        <end position="40"/>
    </location>
</feature>
<dbReference type="InterPro" id="IPR005467">
    <property type="entry name" value="His_kinase_dom"/>
</dbReference>
<dbReference type="InterPro" id="IPR036890">
    <property type="entry name" value="HATPase_C_sf"/>
</dbReference>
<evidence type="ECO:0000313" key="11">
    <source>
        <dbReference type="Proteomes" id="UP000076335"/>
    </source>
</evidence>
<dbReference type="Proteomes" id="UP000076335">
    <property type="component" value="Unassembled WGS sequence"/>
</dbReference>
<evidence type="ECO:0000256" key="4">
    <source>
        <dbReference type="ARBA" id="ARBA00022679"/>
    </source>
</evidence>
<dbReference type="Gene3D" id="1.10.287.130">
    <property type="match status" value="1"/>
</dbReference>
<gene>
    <name evidence="10" type="ORF">AUP42_15805</name>
</gene>
<dbReference type="PANTHER" id="PTHR43304">
    <property type="entry name" value="PHYTOCHROME-LIKE PROTEIN CPH1"/>
    <property type="match status" value="1"/>
</dbReference>
<keyword evidence="4" id="KW-0808">Transferase</keyword>
<feature type="transmembrane region" description="Helical" evidence="7">
    <location>
        <begin position="123"/>
        <end position="142"/>
    </location>
</feature>
<dbReference type="PROSITE" id="PS50112">
    <property type="entry name" value="PAS"/>
    <property type="match status" value="1"/>
</dbReference>
<dbReference type="Gene3D" id="3.30.450.20">
    <property type="entry name" value="PAS domain"/>
    <property type="match status" value="1"/>
</dbReference>
<comment type="catalytic activity">
    <reaction evidence="1">
        <text>ATP + protein L-histidine = ADP + protein N-phospho-L-histidine.</text>
        <dbReference type="EC" id="2.7.13.3"/>
    </reaction>
</comment>
<keyword evidence="7" id="KW-0812">Transmembrane</keyword>
<organism evidence="10 11">
    <name type="scientific">Thalassospira lucentensis</name>
    <dbReference type="NCBI Taxonomy" id="168935"/>
    <lineage>
        <taxon>Bacteria</taxon>
        <taxon>Pseudomonadati</taxon>
        <taxon>Pseudomonadota</taxon>
        <taxon>Alphaproteobacteria</taxon>
        <taxon>Rhodospirillales</taxon>
        <taxon>Thalassospiraceae</taxon>
        <taxon>Thalassospira</taxon>
    </lineage>
</organism>
<dbReference type="Pfam" id="PF00512">
    <property type="entry name" value="HisKA"/>
    <property type="match status" value="1"/>
</dbReference>
<feature type="transmembrane region" description="Helical" evidence="7">
    <location>
        <begin position="162"/>
        <end position="185"/>
    </location>
</feature>
<dbReference type="EMBL" id="LPVY01000005">
    <property type="protein sequence ID" value="KZB66982.1"/>
    <property type="molecule type" value="Genomic_DNA"/>
</dbReference>
<dbReference type="SMART" id="SM00388">
    <property type="entry name" value="HisKA"/>
    <property type="match status" value="1"/>
</dbReference>
<name>A0A154L8P0_9PROT</name>
<proteinExistence type="predicted"/>
<dbReference type="GO" id="GO:0006355">
    <property type="term" value="P:regulation of DNA-templated transcription"/>
    <property type="evidence" value="ECO:0007669"/>
    <property type="project" value="InterPro"/>
</dbReference>
<evidence type="ECO:0000313" key="10">
    <source>
        <dbReference type="EMBL" id="KZB66982.1"/>
    </source>
</evidence>
<dbReference type="InterPro" id="IPR004358">
    <property type="entry name" value="Sig_transdc_His_kin-like_C"/>
</dbReference>
<dbReference type="PRINTS" id="PR00344">
    <property type="entry name" value="BCTRLSENSOR"/>
</dbReference>
<dbReference type="SUPFAM" id="SSF47384">
    <property type="entry name" value="Homodimeric domain of signal transducing histidine kinase"/>
    <property type="match status" value="1"/>
</dbReference>
<sequence length="680" mass="77013">MFLTSIEPSLSRRGLSKLRKRLAALTITGMVILLFSFFFIQKTLYDSAIDQARAQMMAVTYHLSAVLAQNSTIDLQRVTDENPDLSVGVLDNERNQINGTIPPHLVDDLFDEIDKQKASRGSLLCMHGNTVMLLAYSILPQFDRIVVTYIPRHILLGNWREAIMLHASLFLIVLLIMAGLSVWLWQRLKRQHLRAADLAEHFNDSENTLSDCGCAILSWSTKDPAGTLTSRLNWPEILGLAFADIKPTAEAFLSQLSDASRAQLRAPLIENRWQDKRIGTMVDLRTSADQMQRFYLMAQHRAEEEAETVTVLLLETAPQQELCHPFETYLHHTPEPSIALDTNGILRGLSPALAELAGKQVYDLIGKPFEALFLPEDREMVRASFMDQASGEFQESELVFRILDQRGENRWLAWHGIGPFEGMTFSSARDVTQFVENANKLRDTLDQLKRTNEDLEQFAYVASHDLQQPLRMVASYTQLLKRRYGGSLDQEADEYIDYAVDGAKRMHKLISHLLEYAKTGSSDDEMTQIDCNQVLNEAQADLKAIIVQEQATITHNDLPVINGDRISLSRLFQNLLSNAIKYRRPGVPPHIDIRVIPDPETAGFWRFSVRDNGIGIHPEHAQRIFRLFQRLHKDEFSGTGLGLSLCRKIAEQHGGRIWLDTSRPITDPGATFIFTLRGTP</sequence>
<dbReference type="InterPro" id="IPR003594">
    <property type="entry name" value="HATPase_dom"/>
</dbReference>
<dbReference type="NCBIfam" id="TIGR00229">
    <property type="entry name" value="sensory_box"/>
    <property type="match status" value="1"/>
</dbReference>